<evidence type="ECO:0000256" key="1">
    <source>
        <dbReference type="SAM" id="MobiDB-lite"/>
    </source>
</evidence>
<feature type="region of interest" description="Disordered" evidence="1">
    <location>
        <begin position="208"/>
        <end position="254"/>
    </location>
</feature>
<dbReference type="NCBIfam" id="TIGR02234">
    <property type="entry name" value="trp_oprn_chp"/>
    <property type="match status" value="1"/>
</dbReference>
<feature type="transmembrane region" description="Helical" evidence="2">
    <location>
        <begin position="107"/>
        <end position="127"/>
    </location>
</feature>
<dbReference type="Proteomes" id="UP001500822">
    <property type="component" value="Unassembled WGS sequence"/>
</dbReference>
<keyword evidence="2" id="KW-1133">Transmembrane helix</keyword>
<evidence type="ECO:0000313" key="3">
    <source>
        <dbReference type="EMBL" id="GAA4747418.1"/>
    </source>
</evidence>
<feature type="compositionally biased region" description="Low complexity" evidence="1">
    <location>
        <begin position="1"/>
        <end position="17"/>
    </location>
</feature>
<keyword evidence="2" id="KW-0472">Membrane</keyword>
<dbReference type="InterPro" id="IPR019051">
    <property type="entry name" value="Trp_biosyn_TM_oprn/chp"/>
</dbReference>
<keyword evidence="2" id="KW-0812">Transmembrane</keyword>
<proteinExistence type="predicted"/>
<feature type="transmembrane region" description="Helical" evidence="2">
    <location>
        <begin position="36"/>
        <end position="53"/>
    </location>
</feature>
<feature type="compositionally biased region" description="Low complexity" evidence="1">
    <location>
        <begin position="208"/>
        <end position="219"/>
    </location>
</feature>
<accession>A0ABP8Z5V2</accession>
<dbReference type="Pfam" id="PF09534">
    <property type="entry name" value="Trp_oprn_chp"/>
    <property type="match status" value="1"/>
</dbReference>
<dbReference type="InterPro" id="IPR011746">
    <property type="entry name" value="Trp_synth-assoc_CHP"/>
</dbReference>
<dbReference type="RefSeq" id="WP_345313150.1">
    <property type="nucleotide sequence ID" value="NZ_BAABIE010000006.1"/>
</dbReference>
<gene>
    <name evidence="3" type="ORF">GCM10023217_16710</name>
</gene>
<evidence type="ECO:0000256" key="2">
    <source>
        <dbReference type="SAM" id="Phobius"/>
    </source>
</evidence>
<sequence length="254" mass="26615">MSTPETSSPDPSSTDPTAIVTPAEPETVRPNRRPQAISAGFLVVAAALLWIASRMTWSEVYAEDGLGEPRIYAIAGSDWSPWLVAIALLFLAGLVVQFALHGFFLRVVAALVAVCAVVVAVPAITLLTNGQDSGYAIDRADIGARYEVVAVTAYNNAGIVALFGAFFGVVGAVAMASAASGAKTMSSRYASPAARREELERRVFAEHAQAQADGDAAAAPTEREFWDALDEGVDPTDLHGGADPDAPRPDETRG</sequence>
<comment type="caution">
    <text evidence="3">The sequence shown here is derived from an EMBL/GenBank/DDBJ whole genome shotgun (WGS) entry which is preliminary data.</text>
</comment>
<feature type="region of interest" description="Disordered" evidence="1">
    <location>
        <begin position="1"/>
        <end position="24"/>
    </location>
</feature>
<protein>
    <submittedName>
        <fullName evidence="3">TIGR02234 family membrane protein</fullName>
    </submittedName>
</protein>
<dbReference type="EMBL" id="BAABIE010000006">
    <property type="protein sequence ID" value="GAA4747418.1"/>
    <property type="molecule type" value="Genomic_DNA"/>
</dbReference>
<keyword evidence="4" id="KW-1185">Reference proteome</keyword>
<feature type="compositionally biased region" description="Basic and acidic residues" evidence="1">
    <location>
        <begin position="236"/>
        <end position="254"/>
    </location>
</feature>
<organism evidence="3 4">
    <name type="scientific">Gordonia alkaliphila</name>
    <dbReference type="NCBI Taxonomy" id="1053547"/>
    <lineage>
        <taxon>Bacteria</taxon>
        <taxon>Bacillati</taxon>
        <taxon>Actinomycetota</taxon>
        <taxon>Actinomycetes</taxon>
        <taxon>Mycobacteriales</taxon>
        <taxon>Gordoniaceae</taxon>
        <taxon>Gordonia</taxon>
    </lineage>
</organism>
<evidence type="ECO:0000313" key="4">
    <source>
        <dbReference type="Proteomes" id="UP001500822"/>
    </source>
</evidence>
<feature type="transmembrane region" description="Helical" evidence="2">
    <location>
        <begin position="157"/>
        <end position="179"/>
    </location>
</feature>
<reference evidence="4" key="1">
    <citation type="journal article" date="2019" name="Int. J. Syst. Evol. Microbiol.">
        <title>The Global Catalogue of Microorganisms (GCM) 10K type strain sequencing project: providing services to taxonomists for standard genome sequencing and annotation.</title>
        <authorList>
            <consortium name="The Broad Institute Genomics Platform"/>
            <consortium name="The Broad Institute Genome Sequencing Center for Infectious Disease"/>
            <person name="Wu L."/>
            <person name="Ma J."/>
        </authorList>
    </citation>
    <scope>NUCLEOTIDE SEQUENCE [LARGE SCALE GENOMIC DNA]</scope>
    <source>
        <strain evidence="4">JCM 18077</strain>
    </source>
</reference>
<feature type="transmembrane region" description="Helical" evidence="2">
    <location>
        <begin position="79"/>
        <end position="100"/>
    </location>
</feature>
<name>A0ABP8Z5V2_9ACTN</name>